<dbReference type="Gene3D" id="3.40.50.410">
    <property type="entry name" value="von Willebrand factor, type A domain"/>
    <property type="match status" value="1"/>
</dbReference>
<evidence type="ECO:0000313" key="3">
    <source>
        <dbReference type="Proteomes" id="UP000318288"/>
    </source>
</evidence>
<dbReference type="SUPFAM" id="SSF53300">
    <property type="entry name" value="vWA-like"/>
    <property type="match status" value="1"/>
</dbReference>
<accession>A0A5C6EG89</accession>
<reference evidence="2 3" key="1">
    <citation type="submission" date="2019-02" db="EMBL/GenBank/DDBJ databases">
        <title>Deep-cultivation of Planctomycetes and their phenomic and genomic characterization uncovers novel biology.</title>
        <authorList>
            <person name="Wiegand S."/>
            <person name="Jogler M."/>
            <person name="Boedeker C."/>
            <person name="Pinto D."/>
            <person name="Vollmers J."/>
            <person name="Rivas-Marin E."/>
            <person name="Kohn T."/>
            <person name="Peeters S.H."/>
            <person name="Heuer A."/>
            <person name="Rast P."/>
            <person name="Oberbeckmann S."/>
            <person name="Bunk B."/>
            <person name="Jeske O."/>
            <person name="Meyerdierks A."/>
            <person name="Storesund J.E."/>
            <person name="Kallscheuer N."/>
            <person name="Luecker S."/>
            <person name="Lage O.M."/>
            <person name="Pohl T."/>
            <person name="Merkel B.J."/>
            <person name="Hornburger P."/>
            <person name="Mueller R.-W."/>
            <person name="Bruemmer F."/>
            <person name="Labrenz M."/>
            <person name="Spormann A.M."/>
            <person name="Op Den Camp H."/>
            <person name="Overmann J."/>
            <person name="Amann R."/>
            <person name="Jetten M.S.M."/>
            <person name="Mascher T."/>
            <person name="Medema M.H."/>
            <person name="Devos D.P."/>
            <person name="Kaster A.-K."/>
            <person name="Ovreas L."/>
            <person name="Rohde M."/>
            <person name="Galperin M.Y."/>
            <person name="Jogler C."/>
        </authorList>
    </citation>
    <scope>NUCLEOTIDE SEQUENCE [LARGE SCALE GENOMIC DNA]</scope>
    <source>
        <strain evidence="2 3">Poly51</strain>
    </source>
</reference>
<proteinExistence type="predicted"/>
<dbReference type="RefSeq" id="WP_146461290.1">
    <property type="nucleotide sequence ID" value="NZ_SJPW01000007.1"/>
</dbReference>
<dbReference type="SMART" id="SM00327">
    <property type="entry name" value="VWA"/>
    <property type="match status" value="1"/>
</dbReference>
<protein>
    <recommendedName>
        <fullName evidence="1">VWFA domain-containing protein</fullName>
    </recommendedName>
</protein>
<dbReference type="Proteomes" id="UP000318288">
    <property type="component" value="Unassembled WGS sequence"/>
</dbReference>
<comment type="caution">
    <text evidence="2">The sequence shown here is derived from an EMBL/GenBank/DDBJ whole genome shotgun (WGS) entry which is preliminary data.</text>
</comment>
<organism evidence="2 3">
    <name type="scientific">Rubripirellula tenax</name>
    <dbReference type="NCBI Taxonomy" id="2528015"/>
    <lineage>
        <taxon>Bacteria</taxon>
        <taxon>Pseudomonadati</taxon>
        <taxon>Planctomycetota</taxon>
        <taxon>Planctomycetia</taxon>
        <taxon>Pirellulales</taxon>
        <taxon>Pirellulaceae</taxon>
        <taxon>Rubripirellula</taxon>
    </lineage>
</organism>
<feature type="domain" description="VWFA" evidence="1">
    <location>
        <begin position="60"/>
        <end position="256"/>
    </location>
</feature>
<evidence type="ECO:0000259" key="1">
    <source>
        <dbReference type="PROSITE" id="PS50234"/>
    </source>
</evidence>
<dbReference type="OrthoDB" id="138542at2"/>
<dbReference type="InterPro" id="IPR002035">
    <property type="entry name" value="VWF_A"/>
</dbReference>
<dbReference type="Pfam" id="PF13519">
    <property type="entry name" value="VWA_2"/>
    <property type="match status" value="1"/>
</dbReference>
<name>A0A5C6EG89_9BACT</name>
<evidence type="ECO:0000313" key="2">
    <source>
        <dbReference type="EMBL" id="TWU47474.1"/>
    </source>
</evidence>
<keyword evidence="3" id="KW-1185">Reference proteome</keyword>
<dbReference type="AlphaFoldDB" id="A0A5C6EG89"/>
<dbReference type="CDD" id="cd00198">
    <property type="entry name" value="vWFA"/>
    <property type="match status" value="1"/>
</dbReference>
<dbReference type="EMBL" id="SJPW01000007">
    <property type="protein sequence ID" value="TWU47474.1"/>
    <property type="molecule type" value="Genomic_DNA"/>
</dbReference>
<dbReference type="InterPro" id="IPR036465">
    <property type="entry name" value="vWFA_dom_sf"/>
</dbReference>
<gene>
    <name evidence="2" type="ORF">Poly51_52740</name>
</gene>
<dbReference type="PROSITE" id="PS50234">
    <property type="entry name" value="VWFA"/>
    <property type="match status" value="1"/>
</dbReference>
<sequence>MVRYFRVALILMLGFVGLDQGCLFAQVSVDWAAASTPTIVLGPDATIDYTASGMVGGFYDAILMIDDSGTMTLDTGQTAPNGGQQIGDWALFAAQRLIQDLDGRIRLGVSSFSARTDVLSPVRIIGESDNRQILLDSLGGLRRFGTTDIEGAIFNAAGQLTDLDPIANRNQNVVLISDGRPNAADGNGRRQTAQDVADAIAGSLASDRIDTVSVVGLPGSNLTSLQLFADAGMGALANIANATNFENQLISIFDNFDSVERLDVILPDGSRLSDVPTDLDGSFAVTGNIGLGANVFTAQVTGTSGVVRSAEFTVLGVAAVPEPTTFAACCIGFGVVVSIRRRARNKKSNA</sequence>